<dbReference type="RefSeq" id="WP_150917461.1">
    <property type="nucleotide sequence ID" value="NZ_CP044232.1"/>
</dbReference>
<dbReference type="Gene3D" id="2.60.120.10">
    <property type="entry name" value="Jelly Rolls"/>
    <property type="match status" value="1"/>
</dbReference>
<dbReference type="InterPro" id="IPR013096">
    <property type="entry name" value="Cupin_2"/>
</dbReference>
<accession>A0A5J6L0Y4</accession>
<evidence type="ECO:0000313" key="3">
    <source>
        <dbReference type="Proteomes" id="UP000325516"/>
    </source>
</evidence>
<feature type="domain" description="Cupin type-2" evidence="1">
    <location>
        <begin position="33"/>
        <end position="102"/>
    </location>
</feature>
<organism evidence="2 3">
    <name type="scientific">Microbacterium lushaniae</name>
    <dbReference type="NCBI Taxonomy" id="2614639"/>
    <lineage>
        <taxon>Bacteria</taxon>
        <taxon>Bacillati</taxon>
        <taxon>Actinomycetota</taxon>
        <taxon>Actinomycetes</taxon>
        <taxon>Micrococcales</taxon>
        <taxon>Microbacteriaceae</taxon>
        <taxon>Microbacterium</taxon>
    </lineage>
</organism>
<evidence type="ECO:0000313" key="2">
    <source>
        <dbReference type="EMBL" id="QEW02144.1"/>
    </source>
</evidence>
<reference evidence="3" key="1">
    <citation type="submission" date="2019-09" db="EMBL/GenBank/DDBJ databases">
        <title>Mumia zhuanghuii sp. nov. isolated from the intestinal contents of plateau pika (Ochotona curzoniae) in the Qinghai-Tibet plateau of China.</title>
        <authorList>
            <person name="Tian Z."/>
        </authorList>
    </citation>
    <scope>NUCLEOTIDE SEQUENCE [LARGE SCALE GENOMIC DNA]</scope>
    <source>
        <strain evidence="3">L-031</strain>
    </source>
</reference>
<dbReference type="EMBL" id="CP044232">
    <property type="protein sequence ID" value="QEW02144.1"/>
    <property type="molecule type" value="Genomic_DNA"/>
</dbReference>
<dbReference type="AlphaFoldDB" id="A0A5J5JT77"/>
<gene>
    <name evidence="2" type="ORF">F6J85_02875</name>
</gene>
<sequence>MSAEILRSADAALRFGEWGPAYLSTTDAAAFGIVVLRPGDEFDNHLHEQHTESFVVLEGRAEFWIDRAQPVVASAGEILHAEPNEEHFVRNPFEETFRAIFVKSPWVEGDKVDKPWTPDASATDPQPHPIERTRP</sequence>
<dbReference type="PANTHER" id="PTHR43346:SF1">
    <property type="entry name" value="QUERCETIN 2,3-DIOXYGENASE-RELATED"/>
    <property type="match status" value="1"/>
</dbReference>
<protein>
    <submittedName>
        <fullName evidence="2">Cupin domain-containing protein</fullName>
    </submittedName>
</protein>
<dbReference type="CDD" id="cd02208">
    <property type="entry name" value="cupin_RmlC-like"/>
    <property type="match status" value="1"/>
</dbReference>
<proteinExistence type="predicted"/>
<dbReference type="PANTHER" id="PTHR43346">
    <property type="entry name" value="LIGAND BINDING DOMAIN PROTEIN, PUTATIVE (AFU_ORTHOLOGUE AFUA_6G14370)-RELATED"/>
    <property type="match status" value="1"/>
</dbReference>
<dbReference type="InterPro" id="IPR052538">
    <property type="entry name" value="Flavonoid_dioxygenase-like"/>
</dbReference>
<evidence type="ECO:0000259" key="1">
    <source>
        <dbReference type="Pfam" id="PF07883"/>
    </source>
</evidence>
<keyword evidence="3" id="KW-1185">Reference proteome</keyword>
<dbReference type="KEGG" id="mlz:F6J85_02875"/>
<dbReference type="Proteomes" id="UP000325516">
    <property type="component" value="Chromosome"/>
</dbReference>
<dbReference type="SUPFAM" id="SSF51182">
    <property type="entry name" value="RmlC-like cupins"/>
    <property type="match status" value="1"/>
</dbReference>
<dbReference type="InterPro" id="IPR014710">
    <property type="entry name" value="RmlC-like_jellyroll"/>
</dbReference>
<dbReference type="Pfam" id="PF07883">
    <property type="entry name" value="Cupin_2"/>
    <property type="match status" value="1"/>
</dbReference>
<dbReference type="InterPro" id="IPR011051">
    <property type="entry name" value="RmlC_Cupin_sf"/>
</dbReference>
<accession>A0A5J5JT77</accession>
<name>A0A5J5JT77_9MICO</name>